<dbReference type="InterPro" id="IPR036291">
    <property type="entry name" value="NAD(P)-bd_dom_sf"/>
</dbReference>
<comment type="caution">
    <text evidence="13">Lacks conserved residue(s) required for the propagation of feature annotation.</text>
</comment>
<dbReference type="FunFam" id="3.30.360.10:FF:000009">
    <property type="entry name" value="4-hydroxy-tetrahydrodipicolinate reductase"/>
    <property type="match status" value="1"/>
</dbReference>
<comment type="caution">
    <text evidence="13">Was originally thought to be a dihydrodipicolinate reductase (DHDPR), catalyzing the conversion of dihydrodipicolinate to tetrahydrodipicolinate. However, it was shown in E.coli that the substrate of the enzymatic reaction is not dihydrodipicolinate (DHDP) but in fact (2S,4S)-4-hydroxy-2,3,4,5-tetrahydrodipicolinic acid (HTPA), the product released by the DapA-catalyzed reaction.</text>
</comment>
<organism evidence="16 17">
    <name type="scientific">Salimicrobium jeotgali</name>
    <dbReference type="NCBI Taxonomy" id="1230341"/>
    <lineage>
        <taxon>Bacteria</taxon>
        <taxon>Bacillati</taxon>
        <taxon>Bacillota</taxon>
        <taxon>Bacilli</taxon>
        <taxon>Bacillales</taxon>
        <taxon>Bacillaceae</taxon>
        <taxon>Salimicrobium</taxon>
    </lineage>
</organism>
<feature type="active site" description="Proton donor/acceptor" evidence="13">
    <location>
        <position position="161"/>
    </location>
</feature>
<comment type="catalytic activity">
    <reaction evidence="12 13">
        <text>(S)-2,3,4,5-tetrahydrodipicolinate + NAD(+) + H2O = (2S,4S)-4-hydroxy-2,3,4,5-tetrahydrodipicolinate + NADH + H(+)</text>
        <dbReference type="Rhea" id="RHEA:35323"/>
        <dbReference type="ChEBI" id="CHEBI:15377"/>
        <dbReference type="ChEBI" id="CHEBI:15378"/>
        <dbReference type="ChEBI" id="CHEBI:16845"/>
        <dbReference type="ChEBI" id="CHEBI:57540"/>
        <dbReference type="ChEBI" id="CHEBI:57945"/>
        <dbReference type="ChEBI" id="CHEBI:67139"/>
        <dbReference type="EC" id="1.17.1.8"/>
    </reaction>
</comment>
<keyword evidence="8 13" id="KW-0457">Lysine biosynthesis</keyword>
<feature type="binding site" evidence="13">
    <location>
        <begin position="131"/>
        <end position="134"/>
    </location>
    <ligand>
        <name>NAD(+)</name>
        <dbReference type="ChEBI" id="CHEBI:57540"/>
    </ligand>
</feature>
<dbReference type="Gene3D" id="3.40.50.720">
    <property type="entry name" value="NAD(P)-binding Rossmann-like Domain"/>
    <property type="match status" value="1"/>
</dbReference>
<dbReference type="InterPro" id="IPR022663">
    <property type="entry name" value="DapB_C"/>
</dbReference>
<dbReference type="GO" id="GO:0008839">
    <property type="term" value="F:4-hydroxy-tetrahydrodipicolinate reductase"/>
    <property type="evidence" value="ECO:0007669"/>
    <property type="project" value="UniProtKB-UniRule"/>
</dbReference>
<comment type="subunit">
    <text evidence="13">Homotetramer.</text>
</comment>
<evidence type="ECO:0000256" key="4">
    <source>
        <dbReference type="ARBA" id="ARBA00022857"/>
    </source>
</evidence>
<feature type="binding site" evidence="13">
    <location>
        <begin position="171"/>
        <end position="172"/>
    </location>
    <ligand>
        <name>(S)-2,3,4,5-tetrahydrodipicolinate</name>
        <dbReference type="ChEBI" id="CHEBI:16845"/>
    </ligand>
</feature>
<dbReference type="PANTHER" id="PTHR20836">
    <property type="entry name" value="DIHYDRODIPICOLINATE REDUCTASE"/>
    <property type="match status" value="1"/>
</dbReference>
<evidence type="ECO:0000256" key="7">
    <source>
        <dbReference type="ARBA" id="ARBA00023027"/>
    </source>
</evidence>
<dbReference type="GO" id="GO:0009089">
    <property type="term" value="P:lysine biosynthetic process via diaminopimelate"/>
    <property type="evidence" value="ECO:0007669"/>
    <property type="project" value="UniProtKB-UniRule"/>
</dbReference>
<reference evidence="17" key="1">
    <citation type="submission" date="2015-06" db="EMBL/GenBank/DDBJ databases">
        <title>Salimicrobium jeotgali MJ3, isolated from Myulchi jeot, a traditional Korean fermented seafood.</title>
        <authorList>
            <person name="Kim K.H."/>
            <person name="Jeon C.O."/>
            <person name="Jin H.M."/>
        </authorList>
    </citation>
    <scope>NUCLEOTIDE SEQUENCE [LARGE SCALE GENOMIC DNA]</scope>
    <source>
        <strain evidence="17">MJ3</strain>
    </source>
</reference>
<evidence type="ECO:0000256" key="8">
    <source>
        <dbReference type="ARBA" id="ARBA00023154"/>
    </source>
</evidence>
<sequence length="272" mass="29962">MDKEGGRLMINVIVAGPRGKMGSAALDMIEGEDNLQLVGCIDRKNDQSRVKDIEGLPPFEAKIYEDAEQCLKETDADVLIDLTTPEFGYKHTKASLEHGVRPVVGTTGFTEEQLQEVTKLSEEKKLGAVIAPNFATGAVLMMQFAKWAAKHFPDVEIIEKHHDQKLDAPSGTAVKTAQLIKEERERKSQGHPEEKETIEGARGADIDGMKIHSMRLPGLVAHQEVVFGGDGQTLTIQHDSMNRASFMSGVKLSCEKVMELDTLVYGLEHLLE</sequence>
<dbReference type="GO" id="GO:0019877">
    <property type="term" value="P:diaminopimelate biosynthetic process"/>
    <property type="evidence" value="ECO:0007669"/>
    <property type="project" value="UniProtKB-UniRule"/>
</dbReference>
<proteinExistence type="inferred from homology"/>
<dbReference type="Proteomes" id="UP000092654">
    <property type="component" value="Chromosome"/>
</dbReference>
<evidence type="ECO:0000313" key="16">
    <source>
        <dbReference type="EMBL" id="AKG04422.1"/>
    </source>
</evidence>
<keyword evidence="3 13" id="KW-0028">Amino-acid biosynthesis</keyword>
<gene>
    <name evidence="13" type="primary">dapB</name>
    <name evidence="16" type="ORF">AAV35_006210</name>
</gene>
<feature type="domain" description="Dihydrodipicolinate reductase N-terminal" evidence="14">
    <location>
        <begin position="10"/>
        <end position="134"/>
    </location>
</feature>
<dbReference type="GO" id="GO:0050661">
    <property type="term" value="F:NADP binding"/>
    <property type="evidence" value="ECO:0007669"/>
    <property type="project" value="UniProtKB-UniRule"/>
</dbReference>
<dbReference type="SUPFAM" id="SSF51735">
    <property type="entry name" value="NAD(P)-binding Rossmann-fold domains"/>
    <property type="match status" value="1"/>
</dbReference>
<dbReference type="SUPFAM" id="SSF55347">
    <property type="entry name" value="Glyceraldehyde-3-phosphate dehydrogenase-like, C-terminal domain"/>
    <property type="match status" value="1"/>
</dbReference>
<evidence type="ECO:0000256" key="6">
    <source>
        <dbReference type="ARBA" id="ARBA00023002"/>
    </source>
</evidence>
<protein>
    <recommendedName>
        <fullName evidence="10 13">4-hydroxy-tetrahydrodipicolinate reductase</fullName>
        <shortName evidence="13">HTPA reductase</shortName>
        <ecNumber evidence="10 13">1.17.1.8</ecNumber>
    </recommendedName>
</protein>
<dbReference type="Gene3D" id="3.30.360.10">
    <property type="entry name" value="Dihydrodipicolinate Reductase, domain 2"/>
    <property type="match status" value="1"/>
</dbReference>
<dbReference type="Pfam" id="PF01113">
    <property type="entry name" value="DapB_N"/>
    <property type="match status" value="1"/>
</dbReference>
<feature type="binding site" evidence="13">
    <location>
        <begin position="16"/>
        <end position="21"/>
    </location>
    <ligand>
        <name>NAD(+)</name>
        <dbReference type="ChEBI" id="CHEBI:57540"/>
    </ligand>
</feature>
<evidence type="ECO:0000256" key="13">
    <source>
        <dbReference type="HAMAP-Rule" id="MF_00102"/>
    </source>
</evidence>
<feature type="binding site" evidence="13">
    <location>
        <position position="162"/>
    </location>
    <ligand>
        <name>(S)-2,3,4,5-tetrahydrodipicolinate</name>
        <dbReference type="ChEBI" id="CHEBI:16845"/>
    </ligand>
</feature>
<dbReference type="PROSITE" id="PS01298">
    <property type="entry name" value="DAPB"/>
    <property type="match status" value="1"/>
</dbReference>
<comment type="catalytic activity">
    <reaction evidence="11 13">
        <text>(S)-2,3,4,5-tetrahydrodipicolinate + NADP(+) + H2O = (2S,4S)-4-hydroxy-2,3,4,5-tetrahydrodipicolinate + NADPH + H(+)</text>
        <dbReference type="Rhea" id="RHEA:35331"/>
        <dbReference type="ChEBI" id="CHEBI:15377"/>
        <dbReference type="ChEBI" id="CHEBI:15378"/>
        <dbReference type="ChEBI" id="CHEBI:16845"/>
        <dbReference type="ChEBI" id="CHEBI:57783"/>
        <dbReference type="ChEBI" id="CHEBI:58349"/>
        <dbReference type="ChEBI" id="CHEBI:67139"/>
        <dbReference type="EC" id="1.17.1.8"/>
    </reaction>
</comment>
<keyword evidence="4 13" id="KW-0521">NADP</keyword>
<comment type="pathway">
    <text evidence="9 13">Amino-acid biosynthesis; L-lysine biosynthesis via DAP pathway; (S)-tetrahydrodipicolinate from L-aspartate: step 4/4.</text>
</comment>
<evidence type="ECO:0000256" key="1">
    <source>
        <dbReference type="ARBA" id="ARBA00006642"/>
    </source>
</evidence>
<dbReference type="EC" id="1.17.1.8" evidence="10 13"/>
<dbReference type="InterPro" id="IPR000846">
    <property type="entry name" value="DapB_N"/>
</dbReference>
<comment type="function">
    <text evidence="13">Catalyzes the conversion of 4-hydroxy-tetrahydrodipicolinate (HTPA) to tetrahydrodipicolinate.</text>
</comment>
<evidence type="ECO:0000256" key="11">
    <source>
        <dbReference type="ARBA" id="ARBA00049080"/>
    </source>
</evidence>
<evidence type="ECO:0000256" key="2">
    <source>
        <dbReference type="ARBA" id="ARBA00022490"/>
    </source>
</evidence>
<keyword evidence="2 13" id="KW-0963">Cytoplasm</keyword>
<feature type="domain" description="Dihydrodipicolinate reductase C-terminal" evidence="15">
    <location>
        <begin position="137"/>
        <end position="271"/>
    </location>
</feature>
<feature type="binding site" evidence="13">
    <location>
        <position position="44"/>
    </location>
    <ligand>
        <name>NADP(+)</name>
        <dbReference type="ChEBI" id="CHEBI:58349"/>
    </ligand>
</feature>
<dbReference type="InterPro" id="IPR022664">
    <property type="entry name" value="DapB_N_CS"/>
</dbReference>
<feature type="binding site" evidence="13">
    <location>
        <begin position="105"/>
        <end position="107"/>
    </location>
    <ligand>
        <name>NAD(+)</name>
        <dbReference type="ChEBI" id="CHEBI:57540"/>
    </ligand>
</feature>
<dbReference type="EMBL" id="CP011361">
    <property type="protein sequence ID" value="AKG04422.1"/>
    <property type="molecule type" value="Genomic_DNA"/>
</dbReference>
<dbReference type="Pfam" id="PF05173">
    <property type="entry name" value="DapB_C"/>
    <property type="match status" value="1"/>
</dbReference>
<evidence type="ECO:0000259" key="14">
    <source>
        <dbReference type="Pfam" id="PF01113"/>
    </source>
</evidence>
<evidence type="ECO:0000259" key="15">
    <source>
        <dbReference type="Pfam" id="PF05173"/>
    </source>
</evidence>
<evidence type="ECO:0000313" key="17">
    <source>
        <dbReference type="Proteomes" id="UP000092654"/>
    </source>
</evidence>
<keyword evidence="7 13" id="KW-0520">NAD</keyword>
<keyword evidence="5 13" id="KW-0220">Diaminopimelate biosynthesis</keyword>
<name>A0AAC8T740_9BACI</name>
<evidence type="ECO:0000256" key="9">
    <source>
        <dbReference type="ARBA" id="ARBA00037922"/>
    </source>
</evidence>
<dbReference type="PANTHER" id="PTHR20836:SF0">
    <property type="entry name" value="4-HYDROXY-TETRAHYDRODIPICOLINATE REDUCTASE 1, CHLOROPLASTIC-RELATED"/>
    <property type="match status" value="1"/>
</dbReference>
<dbReference type="PIRSF" id="PIRSF000161">
    <property type="entry name" value="DHPR"/>
    <property type="match status" value="1"/>
</dbReference>
<evidence type="ECO:0000256" key="3">
    <source>
        <dbReference type="ARBA" id="ARBA00022605"/>
    </source>
</evidence>
<dbReference type="CDD" id="cd02274">
    <property type="entry name" value="DHDPR_N"/>
    <property type="match status" value="1"/>
</dbReference>
<evidence type="ECO:0000256" key="12">
    <source>
        <dbReference type="ARBA" id="ARBA00049396"/>
    </source>
</evidence>
<accession>A0AAC8T740</accession>
<dbReference type="GO" id="GO:0016726">
    <property type="term" value="F:oxidoreductase activity, acting on CH or CH2 groups, NAD or NADP as acceptor"/>
    <property type="evidence" value="ECO:0007669"/>
    <property type="project" value="UniProtKB-UniRule"/>
</dbReference>
<dbReference type="KEGG" id="sje:AAV35_006210"/>
<dbReference type="HAMAP" id="MF_00102">
    <property type="entry name" value="DapB"/>
    <property type="match status" value="1"/>
</dbReference>
<feature type="active site" description="Proton donor" evidence="13">
    <location>
        <position position="165"/>
    </location>
</feature>
<evidence type="ECO:0000256" key="5">
    <source>
        <dbReference type="ARBA" id="ARBA00022915"/>
    </source>
</evidence>
<comment type="similarity">
    <text evidence="1 13">Belongs to the DapB family.</text>
</comment>
<dbReference type="GO" id="GO:0051287">
    <property type="term" value="F:NAD binding"/>
    <property type="evidence" value="ECO:0007669"/>
    <property type="project" value="UniProtKB-UniRule"/>
</dbReference>
<dbReference type="AlphaFoldDB" id="A0AAC8T740"/>
<dbReference type="GO" id="GO:0005829">
    <property type="term" value="C:cytosol"/>
    <property type="evidence" value="ECO:0007669"/>
    <property type="project" value="TreeGrafter"/>
</dbReference>
<dbReference type="InterPro" id="IPR023940">
    <property type="entry name" value="DHDPR_bac"/>
</dbReference>
<keyword evidence="6 13" id="KW-0560">Oxidoreductase</keyword>
<comment type="subcellular location">
    <subcellularLocation>
        <location evidence="13">Cytoplasm</location>
    </subcellularLocation>
</comment>
<dbReference type="FunFam" id="3.40.50.720:FF:000180">
    <property type="entry name" value="4-hydroxy-tetrahydrodipicolinate reductase"/>
    <property type="match status" value="1"/>
</dbReference>
<dbReference type="NCBIfam" id="TIGR00036">
    <property type="entry name" value="dapB"/>
    <property type="match status" value="1"/>
</dbReference>
<evidence type="ECO:0000256" key="10">
    <source>
        <dbReference type="ARBA" id="ARBA00038983"/>
    </source>
</evidence>